<feature type="transmembrane region" description="Helical" evidence="6">
    <location>
        <begin position="159"/>
        <end position="176"/>
    </location>
</feature>
<feature type="transmembrane region" description="Helical" evidence="6">
    <location>
        <begin position="131"/>
        <end position="153"/>
    </location>
</feature>
<dbReference type="EMBL" id="JAUIYO010000006">
    <property type="protein sequence ID" value="MFK2825969.1"/>
    <property type="molecule type" value="Genomic_DNA"/>
</dbReference>
<dbReference type="InterPro" id="IPR011701">
    <property type="entry name" value="MFS"/>
</dbReference>
<feature type="transmembrane region" description="Helical" evidence="6">
    <location>
        <begin position="73"/>
        <end position="92"/>
    </location>
</feature>
<feature type="transmembrane region" description="Helical" evidence="6">
    <location>
        <begin position="98"/>
        <end position="119"/>
    </location>
</feature>
<dbReference type="PROSITE" id="PS50850">
    <property type="entry name" value="MFS"/>
    <property type="match status" value="1"/>
</dbReference>
<evidence type="ECO:0000256" key="6">
    <source>
        <dbReference type="SAM" id="Phobius"/>
    </source>
</evidence>
<dbReference type="PANTHER" id="PTHR23508:SF10">
    <property type="entry name" value="CARBOXYLIC ACID TRANSPORTER PROTEIN HOMOLOG"/>
    <property type="match status" value="1"/>
</dbReference>
<organism evidence="8 9">
    <name type="scientific">Bacillus lumedeiriae</name>
    <dbReference type="NCBI Taxonomy" id="3058829"/>
    <lineage>
        <taxon>Bacteria</taxon>
        <taxon>Bacillati</taxon>
        <taxon>Bacillota</taxon>
        <taxon>Bacilli</taxon>
        <taxon>Bacillales</taxon>
        <taxon>Bacillaceae</taxon>
        <taxon>Bacillus</taxon>
    </lineage>
</organism>
<keyword evidence="5 6" id="KW-0472">Membrane</keyword>
<keyword evidence="4 6" id="KW-1133">Transmembrane helix</keyword>
<dbReference type="PANTHER" id="PTHR23508">
    <property type="entry name" value="CARBOXYLIC ACID TRANSPORTER PROTEIN HOMOLOG"/>
    <property type="match status" value="1"/>
</dbReference>
<protein>
    <submittedName>
        <fullName evidence="8">MFS transporter</fullName>
    </submittedName>
</protein>
<feature type="domain" description="Major facilitator superfamily (MFS) profile" evidence="7">
    <location>
        <begin position="7"/>
        <end position="395"/>
    </location>
</feature>
<feature type="transmembrane region" description="Helical" evidence="6">
    <location>
        <begin position="12"/>
        <end position="34"/>
    </location>
</feature>
<dbReference type="Gene3D" id="1.20.1250.20">
    <property type="entry name" value="MFS general substrate transporter like domains"/>
    <property type="match status" value="2"/>
</dbReference>
<evidence type="ECO:0000313" key="8">
    <source>
        <dbReference type="EMBL" id="MFK2825969.1"/>
    </source>
</evidence>
<keyword evidence="9" id="KW-1185">Reference proteome</keyword>
<dbReference type="Proteomes" id="UP001619911">
    <property type="component" value="Unassembled WGS sequence"/>
</dbReference>
<evidence type="ECO:0000256" key="4">
    <source>
        <dbReference type="ARBA" id="ARBA00022989"/>
    </source>
</evidence>
<accession>A0ABW8I9X9</accession>
<feature type="transmembrane region" description="Helical" evidence="6">
    <location>
        <begin position="254"/>
        <end position="272"/>
    </location>
</feature>
<feature type="transmembrane region" description="Helical" evidence="6">
    <location>
        <begin position="213"/>
        <end position="234"/>
    </location>
</feature>
<comment type="subcellular location">
    <subcellularLocation>
        <location evidence="1">Cell membrane</location>
        <topology evidence="1">Multi-pass membrane protein</topology>
    </subcellularLocation>
</comment>
<feature type="transmembrane region" description="Helical" evidence="6">
    <location>
        <begin position="370"/>
        <end position="390"/>
    </location>
</feature>
<name>A0ABW8I9X9_9BACI</name>
<evidence type="ECO:0000256" key="5">
    <source>
        <dbReference type="ARBA" id="ARBA00023136"/>
    </source>
</evidence>
<keyword evidence="2" id="KW-0813">Transport</keyword>
<keyword evidence="3 6" id="KW-0812">Transmembrane</keyword>
<dbReference type="Pfam" id="PF07690">
    <property type="entry name" value="MFS_1"/>
    <property type="match status" value="1"/>
</dbReference>
<sequence>MNYRNKTVVASVAGLTLEGMDIMFISFAMSMIIADFHIDLATGGLISSITNIGMLVGGVLFGILADKFGRVRIFTYSILLFAIGTALTGFATSIEQIYAFRFIAGLGAGGEYGIGMALVAEAWPKNKQGRASSYVSIGAQFGVILAALLSAIILPTLGWRALFFVGIIPVIFAYIVRKNLNESPEWLAAQKEKKASAKQESGKLSQLFSTPRIAFTTIALGIMATVQIAGYNGLMIWLPSMLQQSQGLSVSSSALWTISTAVGMIAGMLTFGQFMDRFGAKRSFGIFLLASASAVFLYAFAEGSAGVLIGGAIVGFFSNGMFAGYGALISSYYPVQVRSTATNTIFNFGRAVGGLSPILVGYILQNYDMTVAMIYLAILYCVSFGVMLSLRKRESNESAEWKEVQPHSY</sequence>
<evidence type="ECO:0000256" key="1">
    <source>
        <dbReference type="ARBA" id="ARBA00004651"/>
    </source>
</evidence>
<evidence type="ECO:0000256" key="3">
    <source>
        <dbReference type="ARBA" id="ARBA00022692"/>
    </source>
</evidence>
<proteinExistence type="predicted"/>
<dbReference type="InterPro" id="IPR036259">
    <property type="entry name" value="MFS_trans_sf"/>
</dbReference>
<comment type="caution">
    <text evidence="8">The sequence shown here is derived from an EMBL/GenBank/DDBJ whole genome shotgun (WGS) entry which is preliminary data.</text>
</comment>
<dbReference type="SUPFAM" id="SSF103473">
    <property type="entry name" value="MFS general substrate transporter"/>
    <property type="match status" value="1"/>
</dbReference>
<feature type="transmembrane region" description="Helical" evidence="6">
    <location>
        <begin position="345"/>
        <end position="364"/>
    </location>
</feature>
<feature type="transmembrane region" description="Helical" evidence="6">
    <location>
        <begin position="284"/>
        <end position="301"/>
    </location>
</feature>
<dbReference type="InterPro" id="IPR020846">
    <property type="entry name" value="MFS_dom"/>
</dbReference>
<feature type="transmembrane region" description="Helical" evidence="6">
    <location>
        <begin position="307"/>
        <end position="333"/>
    </location>
</feature>
<feature type="transmembrane region" description="Helical" evidence="6">
    <location>
        <begin position="40"/>
        <end position="61"/>
    </location>
</feature>
<dbReference type="RefSeq" id="WP_404316845.1">
    <property type="nucleotide sequence ID" value="NZ_JAUIYO010000006.1"/>
</dbReference>
<evidence type="ECO:0000256" key="2">
    <source>
        <dbReference type="ARBA" id="ARBA00022448"/>
    </source>
</evidence>
<evidence type="ECO:0000259" key="7">
    <source>
        <dbReference type="PROSITE" id="PS50850"/>
    </source>
</evidence>
<evidence type="ECO:0000313" key="9">
    <source>
        <dbReference type="Proteomes" id="UP001619911"/>
    </source>
</evidence>
<reference evidence="8 9" key="1">
    <citation type="submission" date="2023-07" db="EMBL/GenBank/DDBJ databases">
        <title>Bacillus lucianemedeirus sp. nov, a new species isolated from an immunobiological production facility.</title>
        <authorList>
            <person name="Costa L.V."/>
            <person name="Miranda R.V.S.L."/>
            <person name="Brandao M.L.L."/>
            <person name="Reis C.M.F."/>
            <person name="Frazao A.M."/>
            <person name="Cruz F.V."/>
            <person name="Baio P.V.P."/>
            <person name="Veras J.F.C."/>
            <person name="Ramos J.N."/>
            <person name="Vieira V."/>
        </authorList>
    </citation>
    <scope>NUCLEOTIDE SEQUENCE [LARGE SCALE GENOMIC DNA]</scope>
    <source>
        <strain evidence="8 9">B190/17</strain>
    </source>
</reference>
<gene>
    <name evidence="8" type="ORF">QYG89_09875</name>
</gene>